<dbReference type="EMBL" id="BGKA01000121">
    <property type="protein sequence ID" value="GBH17814.1"/>
    <property type="molecule type" value="Genomic_DNA"/>
</dbReference>
<dbReference type="AlphaFoldDB" id="A0AAN4Q5B2"/>
<name>A0AAN4Q5B2_PSESF</name>
<reference evidence="1 2" key="1">
    <citation type="submission" date="2018-04" db="EMBL/GenBank/DDBJ databases">
        <title>Draft genome sequence of Pseudomonas syringae pv. actinidiae biovar 3 strains isolated from kiwifruit in Kagawa prefecture.</title>
        <authorList>
            <person name="Tabuchi M."/>
            <person name="Saito M."/>
            <person name="Fujiwara S."/>
            <person name="Sasa N."/>
            <person name="Akimitsu K."/>
            <person name="Gomi K."/>
            <person name="Konishi-Sugita S."/>
            <person name="Hamano K."/>
            <person name="Kataoka I."/>
        </authorList>
    </citation>
    <scope>NUCLEOTIDE SEQUENCE [LARGE SCALE GENOMIC DNA]</scope>
    <source>
        <strain evidence="1 2">MAFF212211</strain>
    </source>
</reference>
<evidence type="ECO:0000313" key="2">
    <source>
        <dbReference type="Proteomes" id="UP000248291"/>
    </source>
</evidence>
<protein>
    <submittedName>
        <fullName evidence="1">Uncharacterized protein</fullName>
    </submittedName>
</protein>
<gene>
    <name evidence="1" type="ORF">KPSA3_03788</name>
</gene>
<organism evidence="1 2">
    <name type="scientific">Pseudomonas syringae pv. actinidiae</name>
    <dbReference type="NCBI Taxonomy" id="103796"/>
    <lineage>
        <taxon>Bacteria</taxon>
        <taxon>Pseudomonadati</taxon>
        <taxon>Pseudomonadota</taxon>
        <taxon>Gammaproteobacteria</taxon>
        <taxon>Pseudomonadales</taxon>
        <taxon>Pseudomonadaceae</taxon>
        <taxon>Pseudomonas</taxon>
        <taxon>Pseudomonas syringae</taxon>
    </lineage>
</organism>
<evidence type="ECO:0000313" key="1">
    <source>
        <dbReference type="EMBL" id="GBH17814.1"/>
    </source>
</evidence>
<comment type="caution">
    <text evidence="1">The sequence shown here is derived from an EMBL/GenBank/DDBJ whole genome shotgun (WGS) entry which is preliminary data.</text>
</comment>
<proteinExistence type="predicted"/>
<sequence length="66" mass="7270">MVRVQSRLPNKSALPGGKKRVNRKVDPFLLKIFRANAPHWPASSDVPPHIAVAAQYYAGPVITAHK</sequence>
<dbReference type="Proteomes" id="UP000248291">
    <property type="component" value="Unassembled WGS sequence"/>
</dbReference>
<accession>A0AAN4Q5B2</accession>